<evidence type="ECO:0000259" key="9">
    <source>
        <dbReference type="PROSITE" id="PS50137"/>
    </source>
</evidence>
<protein>
    <recommendedName>
        <fullName evidence="7">Large ribosomal subunit protein mL44</fullName>
    </recommendedName>
</protein>
<dbReference type="SUPFAM" id="SSF54768">
    <property type="entry name" value="dsRNA-binding domain-like"/>
    <property type="match status" value="1"/>
</dbReference>
<evidence type="ECO:0000256" key="5">
    <source>
        <dbReference type="ARBA" id="ARBA00023274"/>
    </source>
</evidence>
<keyword evidence="11" id="KW-1185">Reference proteome</keyword>
<organism evidence="10 11">
    <name type="scientific">Parthenolecanium corni</name>
    <dbReference type="NCBI Taxonomy" id="536013"/>
    <lineage>
        <taxon>Eukaryota</taxon>
        <taxon>Metazoa</taxon>
        <taxon>Ecdysozoa</taxon>
        <taxon>Arthropoda</taxon>
        <taxon>Hexapoda</taxon>
        <taxon>Insecta</taxon>
        <taxon>Pterygota</taxon>
        <taxon>Neoptera</taxon>
        <taxon>Paraneoptera</taxon>
        <taxon>Hemiptera</taxon>
        <taxon>Sternorrhyncha</taxon>
        <taxon>Coccoidea</taxon>
        <taxon>Coccidae</taxon>
        <taxon>Parthenolecanium</taxon>
    </lineage>
</organism>
<keyword evidence="4" id="KW-0496">Mitochondrion</keyword>
<evidence type="ECO:0000256" key="2">
    <source>
        <dbReference type="ARBA" id="ARBA00022946"/>
    </source>
</evidence>
<reference evidence="10 11" key="1">
    <citation type="submission" date="2024-03" db="EMBL/GenBank/DDBJ databases">
        <title>Adaptation during the transition from Ophiocordyceps entomopathogen to insect associate is accompanied by gene loss and intensified selection.</title>
        <authorList>
            <person name="Ward C.M."/>
            <person name="Onetto C.A."/>
            <person name="Borneman A.R."/>
        </authorList>
    </citation>
    <scope>NUCLEOTIDE SEQUENCE [LARGE SCALE GENOMIC DNA]</scope>
    <source>
        <strain evidence="10">AWRI1</strain>
        <tissue evidence="10">Single Adult Female</tissue>
    </source>
</reference>
<dbReference type="InterPro" id="IPR055189">
    <property type="entry name" value="RM44_endonuclase"/>
</dbReference>
<comment type="similarity">
    <text evidence="6">Belongs to the ribonuclease III family. Mitochondrion-specific ribosomal protein mL44 subfamily.</text>
</comment>
<evidence type="ECO:0000256" key="6">
    <source>
        <dbReference type="ARBA" id="ARBA00024034"/>
    </source>
</evidence>
<dbReference type="InterPro" id="IPR014720">
    <property type="entry name" value="dsRBD_dom"/>
</dbReference>
<evidence type="ECO:0000256" key="7">
    <source>
        <dbReference type="ARBA" id="ARBA00035187"/>
    </source>
</evidence>
<evidence type="ECO:0000256" key="1">
    <source>
        <dbReference type="ARBA" id="ARBA00004173"/>
    </source>
</evidence>
<dbReference type="GO" id="GO:0005840">
    <property type="term" value="C:ribosome"/>
    <property type="evidence" value="ECO:0007669"/>
    <property type="project" value="UniProtKB-KW"/>
</dbReference>
<keyword evidence="8" id="KW-0694">RNA-binding</keyword>
<dbReference type="FunFam" id="3.30.160.20:FF:000037">
    <property type="entry name" value="39S ribosomal protein L44, mitochondrial"/>
    <property type="match status" value="1"/>
</dbReference>
<dbReference type="GO" id="GO:1990904">
    <property type="term" value="C:ribonucleoprotein complex"/>
    <property type="evidence" value="ECO:0007669"/>
    <property type="project" value="UniProtKB-KW"/>
</dbReference>
<dbReference type="Proteomes" id="UP001367676">
    <property type="component" value="Unassembled WGS sequence"/>
</dbReference>
<evidence type="ECO:0000256" key="4">
    <source>
        <dbReference type="ARBA" id="ARBA00023128"/>
    </source>
</evidence>
<evidence type="ECO:0000313" key="10">
    <source>
        <dbReference type="EMBL" id="KAK7602247.1"/>
    </source>
</evidence>
<keyword evidence="5" id="KW-0687">Ribonucleoprotein</keyword>
<dbReference type="CDD" id="cd19874">
    <property type="entry name" value="DSRM_MRPL44"/>
    <property type="match status" value="1"/>
</dbReference>
<proteinExistence type="inferred from homology"/>
<comment type="caution">
    <text evidence="10">The sequence shown here is derived from an EMBL/GenBank/DDBJ whole genome shotgun (WGS) entry which is preliminary data.</text>
</comment>
<evidence type="ECO:0000256" key="8">
    <source>
        <dbReference type="PROSITE-ProRule" id="PRU00266"/>
    </source>
</evidence>
<dbReference type="GO" id="GO:0005739">
    <property type="term" value="C:mitochondrion"/>
    <property type="evidence" value="ECO:0007669"/>
    <property type="project" value="UniProtKB-SubCell"/>
</dbReference>
<gene>
    <name evidence="10" type="ORF">V9T40_009688</name>
</gene>
<sequence length="227" mass="25817">MNVFLSVRNYATELYAFSKRLGEELEDSLLRRALTERSYMLKLEEDTKKVGIIATPEDQEEDHPVEDATHSRVFKALIAALHDSSGLDRVALFIRDFIITQLAQRNVNDYWSIENPEELLHKICRNEGVNEPEPRLVGQCAVNTLLPLYRVAFYVDKKMIGLGPGETVQIAKEMAACDALWRLFKTAEHQLNIRFDTIVDPSAVSIPNVSANEWSEKKVQERLTANG</sequence>
<accession>A0AAN9TQV7</accession>
<evidence type="ECO:0000256" key="3">
    <source>
        <dbReference type="ARBA" id="ARBA00022980"/>
    </source>
</evidence>
<comment type="subcellular location">
    <subcellularLocation>
        <location evidence="1">Mitochondrion</location>
    </subcellularLocation>
</comment>
<dbReference type="Gene3D" id="3.30.160.20">
    <property type="match status" value="1"/>
</dbReference>
<keyword evidence="3" id="KW-0689">Ribosomal protein</keyword>
<keyword evidence="2" id="KW-0809">Transit peptide</keyword>
<dbReference type="Pfam" id="PF22935">
    <property type="entry name" value="RM44_endonuclase"/>
    <property type="match status" value="1"/>
</dbReference>
<dbReference type="GO" id="GO:0010468">
    <property type="term" value="P:regulation of gene expression"/>
    <property type="evidence" value="ECO:0007669"/>
    <property type="project" value="UniProtKB-ARBA"/>
</dbReference>
<dbReference type="GO" id="GO:0003725">
    <property type="term" value="F:double-stranded RNA binding"/>
    <property type="evidence" value="ECO:0007669"/>
    <property type="project" value="InterPro"/>
</dbReference>
<dbReference type="InterPro" id="IPR044444">
    <property type="entry name" value="Ribosomal_mL44_DSRM_metazoa"/>
</dbReference>
<dbReference type="EMBL" id="JBBCAQ010000010">
    <property type="protein sequence ID" value="KAK7602247.1"/>
    <property type="molecule type" value="Genomic_DNA"/>
</dbReference>
<name>A0AAN9TQV7_9HEMI</name>
<feature type="domain" description="DRBM" evidence="9">
    <location>
        <begin position="115"/>
        <end position="185"/>
    </location>
</feature>
<dbReference type="PROSITE" id="PS50137">
    <property type="entry name" value="DS_RBD"/>
    <property type="match status" value="1"/>
</dbReference>
<evidence type="ECO:0000313" key="11">
    <source>
        <dbReference type="Proteomes" id="UP001367676"/>
    </source>
</evidence>
<dbReference type="AlphaFoldDB" id="A0AAN9TQV7"/>
<dbReference type="Pfam" id="PF22892">
    <property type="entry name" value="DSRM_MRPL44"/>
    <property type="match status" value="1"/>
</dbReference>